<evidence type="ECO:0000313" key="2">
    <source>
        <dbReference type="Proteomes" id="UP000298180"/>
    </source>
</evidence>
<evidence type="ECO:0000313" key="1">
    <source>
        <dbReference type="EMBL" id="TFZ02546.1"/>
    </source>
</evidence>
<keyword evidence="2" id="KW-1185">Reference proteome</keyword>
<dbReference type="RefSeq" id="WP_135264071.1">
    <property type="nucleotide sequence ID" value="NZ_SMLM01000002.1"/>
</dbReference>
<organism evidence="1 2">
    <name type="scientific">Ramlibacter henchirensis</name>
    <dbReference type="NCBI Taxonomy" id="204072"/>
    <lineage>
        <taxon>Bacteria</taxon>
        <taxon>Pseudomonadati</taxon>
        <taxon>Pseudomonadota</taxon>
        <taxon>Betaproteobacteria</taxon>
        <taxon>Burkholderiales</taxon>
        <taxon>Comamonadaceae</taxon>
        <taxon>Ramlibacter</taxon>
    </lineage>
</organism>
<comment type="caution">
    <text evidence="1">The sequence shown here is derived from an EMBL/GenBank/DDBJ whole genome shotgun (WGS) entry which is preliminary data.</text>
</comment>
<gene>
    <name evidence="1" type="ORF">EZ313_14900</name>
</gene>
<protein>
    <submittedName>
        <fullName evidence="1">Uncharacterized protein</fullName>
    </submittedName>
</protein>
<dbReference type="Proteomes" id="UP000298180">
    <property type="component" value="Unassembled WGS sequence"/>
</dbReference>
<reference evidence="1 2" key="1">
    <citation type="submission" date="2019-03" db="EMBL/GenBank/DDBJ databases">
        <title>Ramlibacter henchirensis DSM 14656, whole genome shotgun sequence.</title>
        <authorList>
            <person name="Zhang X."/>
            <person name="Feng G."/>
            <person name="Zhu H."/>
        </authorList>
    </citation>
    <scope>NUCLEOTIDE SEQUENCE [LARGE SCALE GENOMIC DNA]</scope>
    <source>
        <strain evidence="1 2">DSM 14656</strain>
    </source>
</reference>
<proteinExistence type="predicted"/>
<dbReference type="AlphaFoldDB" id="A0A4Z0BTC8"/>
<accession>A0A4Z0BTC8</accession>
<name>A0A4Z0BTC8_9BURK</name>
<dbReference type="EMBL" id="SMLM01000002">
    <property type="protein sequence ID" value="TFZ02546.1"/>
    <property type="molecule type" value="Genomic_DNA"/>
</dbReference>
<sequence>MSEHQSTRFQLWADAQALAGAAEHRIATRAAQHVAHGAPAPLAAEVQATLILRSKATALLMAVLSESEAAAQSQDQENFGFAMVNPGPNGSPQGAA</sequence>